<dbReference type="Gramene" id="TraesCS4D02G168500.1">
    <property type="protein sequence ID" value="TraesCS4D02G168500.1.cds1"/>
    <property type="gene ID" value="TraesCS4D02G168500"/>
</dbReference>
<dbReference type="SMR" id="A0A3B6JKD9"/>
<dbReference type="Gramene" id="TraesJAG4D03G02489650.1">
    <property type="protein sequence ID" value="TraesJAG4D03G02489650.1.CDS1"/>
    <property type="gene ID" value="TraesJAG4D03G02489650"/>
</dbReference>
<dbReference type="EnsemblPlants" id="TraesCS4D02G168500.1">
    <property type="protein sequence ID" value="TraesCS4D02G168500.1.cds1"/>
    <property type="gene ID" value="TraesCS4D02G168500"/>
</dbReference>
<dbReference type="Gramene" id="TraesJUL4D03G02511420.1">
    <property type="protein sequence ID" value="TraesJUL4D03G02511420.1.CDS1"/>
    <property type="gene ID" value="TraesJUL4D03G02511420"/>
</dbReference>
<dbReference type="SUPFAM" id="SSF54518">
    <property type="entry name" value="Tubby C-terminal domain-like"/>
    <property type="match status" value="1"/>
</dbReference>
<dbReference type="PANTHER" id="PTHR31087">
    <property type="match status" value="1"/>
</dbReference>
<gene>
    <name evidence="3" type="primary">LOC123097507</name>
</gene>
<dbReference type="PANTHER" id="PTHR31087:SF25">
    <property type="entry name" value="TRANSLATION INITIATION FACTOR 2B FAMILY PROTEIN, PUTATIVE, EXPRESSED-RELATED"/>
    <property type="match status" value="1"/>
</dbReference>
<feature type="compositionally biased region" description="Low complexity" evidence="2">
    <location>
        <begin position="37"/>
        <end position="54"/>
    </location>
</feature>
<dbReference type="Gramene" id="TraesMAC4D03G02490180.1">
    <property type="protein sequence ID" value="TraesMAC4D03G02490180.1.CDS1"/>
    <property type="gene ID" value="TraesMAC4D03G02490180"/>
</dbReference>
<dbReference type="Gene3D" id="2.40.160.200">
    <property type="entry name" value="LURP1-related"/>
    <property type="match status" value="1"/>
</dbReference>
<dbReference type="Gramene" id="TraesSYM4D03G02520120.1">
    <property type="protein sequence ID" value="TraesSYM4D03G02520120.1.CDS1"/>
    <property type="gene ID" value="TraesSYM4D03G02520120"/>
</dbReference>
<evidence type="ECO:0000313" key="4">
    <source>
        <dbReference type="Proteomes" id="UP000019116"/>
    </source>
</evidence>
<dbReference type="Gramene" id="TraesCS4D03G0418300.1">
    <property type="protein sequence ID" value="TraesCS4D03G0418300.1.CDS1"/>
    <property type="gene ID" value="TraesCS4D03G0418300"/>
</dbReference>
<evidence type="ECO:0000256" key="1">
    <source>
        <dbReference type="ARBA" id="ARBA00005437"/>
    </source>
</evidence>
<organism evidence="3">
    <name type="scientific">Triticum aestivum</name>
    <name type="common">Wheat</name>
    <dbReference type="NCBI Taxonomy" id="4565"/>
    <lineage>
        <taxon>Eukaryota</taxon>
        <taxon>Viridiplantae</taxon>
        <taxon>Streptophyta</taxon>
        <taxon>Embryophyta</taxon>
        <taxon>Tracheophyta</taxon>
        <taxon>Spermatophyta</taxon>
        <taxon>Magnoliopsida</taxon>
        <taxon>Liliopsida</taxon>
        <taxon>Poales</taxon>
        <taxon>Poaceae</taxon>
        <taxon>BOP clade</taxon>
        <taxon>Pooideae</taxon>
        <taxon>Triticodae</taxon>
        <taxon>Triticeae</taxon>
        <taxon>Triticinae</taxon>
        <taxon>Triticum</taxon>
    </lineage>
</organism>
<evidence type="ECO:0000256" key="2">
    <source>
        <dbReference type="SAM" id="MobiDB-lite"/>
    </source>
</evidence>
<dbReference type="Proteomes" id="UP000019116">
    <property type="component" value="Chromosome 4D"/>
</dbReference>
<proteinExistence type="inferred from homology"/>
<dbReference type="Pfam" id="PF04525">
    <property type="entry name" value="LOR"/>
    <property type="match status" value="1"/>
</dbReference>
<feature type="region of interest" description="Disordered" evidence="2">
    <location>
        <begin position="34"/>
        <end position="74"/>
    </location>
</feature>
<evidence type="ECO:0000313" key="3">
    <source>
        <dbReference type="EnsemblPlants" id="TraesCS4D02G168500.1.cds1"/>
    </source>
</evidence>
<dbReference type="InterPro" id="IPR007612">
    <property type="entry name" value="LOR"/>
</dbReference>
<dbReference type="Gramene" id="TraesARI4D03G02531280.1">
    <property type="protein sequence ID" value="TraesARI4D03G02531280.1.CDS1"/>
    <property type="gene ID" value="TraesARI4D03G02531280"/>
</dbReference>
<reference evidence="3" key="1">
    <citation type="submission" date="2018-08" db="EMBL/GenBank/DDBJ databases">
        <authorList>
            <person name="Rossello M."/>
        </authorList>
    </citation>
    <scope>NUCLEOTIDE SEQUENCE [LARGE SCALE GENOMIC DNA]</scope>
    <source>
        <strain evidence="3">cv. Chinese Spring</strain>
    </source>
</reference>
<reference evidence="3" key="2">
    <citation type="submission" date="2018-10" db="UniProtKB">
        <authorList>
            <consortium name="EnsemblPlants"/>
        </authorList>
    </citation>
    <scope>IDENTIFICATION</scope>
</reference>
<evidence type="ECO:0008006" key="5">
    <source>
        <dbReference type="Google" id="ProtNLM"/>
    </source>
</evidence>
<dbReference type="OMA" id="CNSACKI"/>
<dbReference type="Gramene" id="TraesSTA4D03G02487430.1">
    <property type="protein sequence ID" value="TraesSTA4D03G02487430.1.CDS1"/>
    <property type="gene ID" value="TraesSTA4D03G02487430"/>
</dbReference>
<name>A0A3B6JKD9_WHEAT</name>
<dbReference type="InterPro" id="IPR025659">
    <property type="entry name" value="Tubby-like_C"/>
</dbReference>
<dbReference type="Gramene" id="TraesLDM4D03G02494700.1">
    <property type="protein sequence ID" value="TraesLDM4D03G02494700.1.CDS1"/>
    <property type="gene ID" value="TraesLDM4D03G02494700"/>
</dbReference>
<dbReference type="Gramene" id="TraesROB_scaffold_072837_01G000100.1">
    <property type="protein sequence ID" value="TraesROB_scaffold_072837_01G000100.1"/>
    <property type="gene ID" value="TraesROB_scaffold_072837_01G000100"/>
</dbReference>
<dbReference type="InterPro" id="IPR038595">
    <property type="entry name" value="LOR_sf"/>
</dbReference>
<dbReference type="Gramene" id="TraesWEE_scaffold_110180_01G000100.1">
    <property type="protein sequence ID" value="TraesWEE_scaffold_110180_01G000100.1"/>
    <property type="gene ID" value="TraesWEE_scaffold_110180_01G000100"/>
</dbReference>
<dbReference type="KEGG" id="taes:123097507"/>
<keyword evidence="4" id="KW-1185">Reference proteome</keyword>
<dbReference type="Gramene" id="TraesLAC4D03G02445670.1">
    <property type="protein sequence ID" value="TraesLAC4D03G02445670.1.CDS1"/>
    <property type="gene ID" value="TraesLAC4D03G02445670"/>
</dbReference>
<protein>
    <recommendedName>
        <fullName evidence="5">Protein LURP-one-related 11</fullName>
    </recommendedName>
</protein>
<sequence>MGGARWCLGAELWTPKVKVHSSASCSSQKRLLLEDTPAAGAPPAEEPAAAAGEGQVVKDQDQGEGGEGEEHRSQQREVFTIWMKSLVLNGSGCTVFDSRGRIVYRVDNYGSHRSVDVCLMDITGSVVLQVLKKFRRWEGYRCGGWEEPERGDAPRGRGRPWFTVVSNKWGRGPRCEFRSDGQAVRYKMDGGRRRQQAARASWIVDDATGLAVAEVKRKLTATGVSLGEDVLTLVVEPNVDHSLIMGLLVVHGLINHSM</sequence>
<comment type="similarity">
    <text evidence="1">Belongs to the LOR family.</text>
</comment>
<dbReference type="Gramene" id="TraesCAD_scaffold_024683_01G000200.1">
    <property type="protein sequence ID" value="TraesCAD_scaffold_024683_01G000200.1"/>
    <property type="gene ID" value="TraesCAD_scaffold_024683_01G000200"/>
</dbReference>
<dbReference type="RefSeq" id="XP_044375207.1">
    <property type="nucleotide sequence ID" value="XM_044519272.1"/>
</dbReference>
<accession>A0A3B6JKD9</accession>
<dbReference type="AlphaFoldDB" id="A0A3B6JKD9"/>
<dbReference type="GeneID" id="123097507"/>
<dbReference type="Gramene" id="TraesCLE_scaffold_040598_01G000200.1">
    <property type="protein sequence ID" value="TraesCLE_scaffold_040598_01G000200.1"/>
    <property type="gene ID" value="TraesCLE_scaffold_040598_01G000200"/>
</dbReference>
<dbReference type="Gramene" id="TraesNOR4D03G02509890.1">
    <property type="protein sequence ID" value="TraesNOR4D03G02509890.1.CDS1"/>
    <property type="gene ID" value="TraesNOR4D03G02509890"/>
</dbReference>